<dbReference type="Proteomes" id="UP000607197">
    <property type="component" value="Unassembled WGS sequence"/>
</dbReference>
<evidence type="ECO:0008006" key="3">
    <source>
        <dbReference type="Google" id="ProtNLM"/>
    </source>
</evidence>
<sequence length="316" mass="35317">MSLYESVRAVASASGSGPLDWDAAVDAAKEATPPGRLDLTPEMEAAYASDVRDARERVREVSGVHFAVPKTLEIQNRHHWMEANVPTFRRAFEPLEGQEVALPGVSNTVNTGTMAVALAFIARHVLGQYDPLLLADGDEHDLYFVHPNIVKAADTLDVDFQRFRRWIAFHEVTHAAEFGAAPWLSDFLGDRMRAGVSDLADAKVAKDAFRDLNVAMTAVEGYAELLMDEAFDDDYDDLRRKLDERRNRTNVSSLVGRLLGFQLKQKQYERGRAFFDDVVDARGIEAAARVWDGPDYLPTDAELDNPDAWLARIPRE</sequence>
<dbReference type="OrthoDB" id="339796at2157"/>
<keyword evidence="2" id="KW-1185">Reference proteome</keyword>
<reference evidence="1" key="1">
    <citation type="journal article" date="2014" name="Int. J. Syst. Evol. Microbiol.">
        <title>Complete genome sequence of Corynebacterium casei LMG S-19264T (=DSM 44701T), isolated from a smear-ripened cheese.</title>
        <authorList>
            <consortium name="US DOE Joint Genome Institute (JGI-PGF)"/>
            <person name="Walter F."/>
            <person name="Albersmeier A."/>
            <person name="Kalinowski J."/>
            <person name="Ruckert C."/>
        </authorList>
    </citation>
    <scope>NUCLEOTIDE SEQUENCE</scope>
    <source>
        <strain evidence="1">JCM 19596</strain>
    </source>
</reference>
<proteinExistence type="predicted"/>
<protein>
    <recommendedName>
        <fullName evidence="3">Zinc-dependent metalloprotease</fullName>
    </recommendedName>
</protein>
<dbReference type="AlphaFoldDB" id="A0A830F448"/>
<dbReference type="Gene3D" id="1.20.150.30">
    <property type="entry name" value="Zincin-like metallopeptidase, N-terminal domain"/>
    <property type="match status" value="1"/>
</dbReference>
<dbReference type="InterPro" id="IPR022454">
    <property type="entry name" value="CHP03883_F420-assoc"/>
</dbReference>
<dbReference type="NCBIfam" id="TIGR03883">
    <property type="entry name" value="DUF2342_F420"/>
    <property type="match status" value="1"/>
</dbReference>
<accession>A0A830F448</accession>
<dbReference type="RefSeq" id="WP_188976332.1">
    <property type="nucleotide sequence ID" value="NZ_BMPG01000001.1"/>
</dbReference>
<gene>
    <name evidence="1" type="ORF">GCM10009039_09420</name>
</gene>
<comment type="caution">
    <text evidence="1">The sequence shown here is derived from an EMBL/GenBank/DDBJ whole genome shotgun (WGS) entry which is preliminary data.</text>
</comment>
<evidence type="ECO:0000313" key="2">
    <source>
        <dbReference type="Proteomes" id="UP000607197"/>
    </source>
</evidence>
<dbReference type="PANTHER" id="PTHR39420">
    <property type="match status" value="1"/>
</dbReference>
<name>A0A830F448_9EURY</name>
<evidence type="ECO:0000313" key="1">
    <source>
        <dbReference type="EMBL" id="GGL53354.1"/>
    </source>
</evidence>
<reference evidence="1" key="2">
    <citation type="submission" date="2020-09" db="EMBL/GenBank/DDBJ databases">
        <authorList>
            <person name="Sun Q."/>
            <person name="Ohkuma M."/>
        </authorList>
    </citation>
    <scope>NUCLEOTIDE SEQUENCE</scope>
    <source>
        <strain evidence="1">JCM 19596</strain>
    </source>
</reference>
<dbReference type="PANTHER" id="PTHR39420:SF1">
    <property type="entry name" value="HYDROLASE"/>
    <property type="match status" value="1"/>
</dbReference>
<dbReference type="EMBL" id="BMPG01000001">
    <property type="protein sequence ID" value="GGL53354.1"/>
    <property type="molecule type" value="Genomic_DNA"/>
</dbReference>
<organism evidence="1 2">
    <name type="scientific">Halocalculus aciditolerans</name>
    <dbReference type="NCBI Taxonomy" id="1383812"/>
    <lineage>
        <taxon>Archaea</taxon>
        <taxon>Methanobacteriati</taxon>
        <taxon>Methanobacteriota</taxon>
        <taxon>Stenosarchaea group</taxon>
        <taxon>Halobacteria</taxon>
        <taxon>Halobacteriales</taxon>
        <taxon>Halobacteriaceae</taxon>
        <taxon>Halocalculus</taxon>
    </lineage>
</organism>
<dbReference type="NCBIfam" id="TIGR03624">
    <property type="entry name" value="putative hydrolase"/>
    <property type="match status" value="1"/>
</dbReference>
<dbReference type="Pfam" id="PF10103">
    <property type="entry name" value="Zincin_2"/>
    <property type="match status" value="1"/>
</dbReference>
<dbReference type="SUPFAM" id="SSF55486">
    <property type="entry name" value="Metalloproteases ('zincins'), catalytic domain"/>
    <property type="match status" value="1"/>
</dbReference>
<dbReference type="InterPro" id="IPR018766">
    <property type="entry name" value="Zinicin_2"/>
</dbReference>
<dbReference type="InterPro" id="IPR042271">
    <property type="entry name" value="Zinicin_2_N"/>
</dbReference>